<dbReference type="InterPro" id="IPR000304">
    <property type="entry name" value="Pyrroline-COOH_reductase"/>
</dbReference>
<dbReference type="Proteomes" id="UP000242875">
    <property type="component" value="Unassembled WGS sequence"/>
</dbReference>
<feature type="transmembrane region" description="Helical" evidence="13">
    <location>
        <begin position="511"/>
        <end position="531"/>
    </location>
</feature>
<dbReference type="Gene3D" id="3.40.50.720">
    <property type="entry name" value="NAD(P)-binding Rossmann-like Domain"/>
    <property type="match status" value="2"/>
</dbReference>
<dbReference type="OrthoDB" id="2102561at2759"/>
<evidence type="ECO:0000256" key="8">
    <source>
        <dbReference type="ARBA" id="ARBA00022989"/>
    </source>
</evidence>
<dbReference type="Gene3D" id="3.40.630.30">
    <property type="match status" value="1"/>
</dbReference>
<comment type="caution">
    <text evidence="20">The sequence shown here is derived from an EMBL/GenBank/DDBJ whole genome shotgun (WGS) entry which is preliminary data.</text>
</comment>
<keyword evidence="8 13" id="KW-1133">Transmembrane helix</keyword>
<dbReference type="InterPro" id="IPR025256">
    <property type="entry name" value="TM7S3/TM198-like_dom"/>
</dbReference>
<dbReference type="GO" id="GO:0045490">
    <property type="term" value="P:pectin catabolic process"/>
    <property type="evidence" value="ECO:0007669"/>
    <property type="project" value="UniProtKB-UniPathway"/>
</dbReference>
<dbReference type="InterPro" id="IPR005000">
    <property type="entry name" value="Aldolase/citrate-lyase_domain"/>
</dbReference>
<sequence>MTKHRKELLETLTLVQPTPAQFLVTKKNNFASWGTRLDLDTYLSRETEFRAQNFAQDGHRAWILVSKEDAASRAEDPTIPILAHCETYRHKIWVKRQGSDRVEEALSEGVASVYCPEVHRGKGYASTMMKLLLARLQQEAKGKNDTGEQGAIMSHLYSDVGRQFYDQLGWKAYPAPEVKFPLLGGQCGGSDWETLPEGVEWITEDEVPSILEQDQKLIMEELKARTDENSVVCIEPTVEKFDWLLTRSRFYASKLDFPHIEHCGVKMPGTSDFALFFYVFSDNVLIISRLRSTSPDRTRLFIQAAMIQARLYNLTEGVHVWDPQCESFSDVVEIIERKKDSIPSLAWFGEGNPPTWVHLTFTLWTWQVQGLPLLEKRQEDTKYVDDKAIALDNGYRLTAHGIVLAVIFLIVGLLFVFGGFRHFRLTMFLTGLLVFGTVAWLALQNAEPVSGYGANSPTIFLVASVGVGIVFGLLFMCCWHLGIYLLGAYAGFLLGMWILSWKSGGVIQSGWGRGVLMGVLAAAGFLLSLILERWTIILSTSFVGAYMFILGLDIFFNTGLFYSFDAFLDAHHATSYTVNWRVYVMLVAIIVLAIIGIIIQFIYYRRQELWSRRYGYHRNAVAADGSPSKPLAHMFSYEHMPCDHMPQNISKRNNKVLAPLLALLTIFQTTFIVLPASTLALAWEIVNHVTGRSGSLLAGKPIPRKIVITGSASGIGENVAIRFAKDPKYKIKGGADSKLLLVLMDLNEARLANVAETCRSFGAEVETKVMDVTDAKAMNDYLLDLDTRVGGVDMVWANAGVVKEMAGKLNAEGKREGTLKERLDLVIGVNGMGVLNTITPLLDRFKARGRGHVVITASLASLFIFPQVTGYSVSKRMVYRLGRDLSVYLKPAGIDVTVICPGFINTPLVQDATKDLPPNRKIPTLDVGAAGAVIKKAIDERQEVIMFPLPTVIATHLMNITQDWIINWIMGKAKCYMTMLPFVITARVFWKLSNSDNAAKFMLMHMWTDINRAATERDFHEAATRSEEHSPINPTLCAEMIAAVASSGTCAPIVRVPAHGVEHFKWALDSGAHGIVIPMVNTVAQMKTIMSHMKYPPQGTRSNGAFYAPMAFGHGPEATPDYVSQANDTVLVIPQLESAEAVQNAEEILALDGIDIAFIGPYDLHLSLGLAASGEGTEPEFTSALEKIQGIAKKRGIAMGIYASNGKAAKMRAEQGFQFVTAANDLNTMIAGSLAELAEAHKSAGNWSANLVTIWNSSAIPILPPGSDDVQTVTFTVTPNYAAALIGAGFYGAPIVNDTFGSPDFKAYNLNVENRYANYSTGQALALDVSYANASFYGCAFRPYQDTVYVGRFGSAYFQGCEIAGQTDYIFGFGTAWIENSTIASRGADGGITAWKVGVLFLLSPHIMPGSTQTYDNPTIAFIGGGNMAEAILGGLLQNGYNPDNLRVSEPLQERVEYLRDRYPQLKVVNDNHHAVDGFDSNNKAIRRPADIVVFAVKPQVLKEVVSDLKPVFDVHNPLMVSIAAGIRADDILRWRNASSEAGRALVRCMPNTPSLVMEGACGLYATDAVTEQQRSAAENIMSAVSKEVVWLKEQDSIDTVTAVSGSGPAYFFLMMESMENAALQLGLNQEQAHKLTIQTCLGAARMAQTSDDSLATLRKKVTSPNGTTAAALSVMEDQGIRKMMLDALKSAETRSQELADLFGK</sequence>
<evidence type="ECO:0000313" key="21">
    <source>
        <dbReference type="Proteomes" id="UP000242875"/>
    </source>
</evidence>
<dbReference type="SUPFAM" id="SSF48179">
    <property type="entry name" value="6-phosphogluconate dehydrogenase C-terminal domain-like"/>
    <property type="match status" value="1"/>
</dbReference>
<dbReference type="EMBL" id="MVBO01000002">
    <property type="protein sequence ID" value="OZJ06603.1"/>
    <property type="molecule type" value="Genomic_DNA"/>
</dbReference>
<dbReference type="GO" id="GO:0016020">
    <property type="term" value="C:membrane"/>
    <property type="evidence" value="ECO:0007669"/>
    <property type="project" value="UniProtKB-SubCell"/>
</dbReference>
<dbReference type="Gene3D" id="1.10.3730.10">
    <property type="entry name" value="ProC C-terminal domain-like"/>
    <property type="match status" value="1"/>
</dbReference>
<dbReference type="Pfam" id="PF03328">
    <property type="entry name" value="HpcH_HpaI"/>
    <property type="match status" value="1"/>
</dbReference>
<dbReference type="InterPro" id="IPR055100">
    <property type="entry name" value="GNAT_LYC1-like"/>
</dbReference>
<proteinExistence type="inferred from homology"/>
<keyword evidence="5" id="KW-0479">Metal-binding</keyword>
<evidence type="ECO:0000259" key="18">
    <source>
        <dbReference type="Pfam" id="PF14748"/>
    </source>
</evidence>
<dbReference type="Pfam" id="PF13886">
    <property type="entry name" value="TM7S3_TM198"/>
    <property type="match status" value="1"/>
</dbReference>
<dbReference type="Pfam" id="PF22998">
    <property type="entry name" value="GNAT_LYC1-like"/>
    <property type="match status" value="1"/>
</dbReference>
<dbReference type="InterPro" id="IPR000070">
    <property type="entry name" value="Pectinesterase_cat"/>
</dbReference>
<dbReference type="GO" id="GO:0046872">
    <property type="term" value="F:metal ion binding"/>
    <property type="evidence" value="ECO:0007669"/>
    <property type="project" value="UniProtKB-KW"/>
</dbReference>
<dbReference type="NCBIfam" id="TIGR00112">
    <property type="entry name" value="proC"/>
    <property type="match status" value="1"/>
</dbReference>
<dbReference type="InterPro" id="IPR012334">
    <property type="entry name" value="Pectin_lyas_fold"/>
</dbReference>
<evidence type="ECO:0000259" key="17">
    <source>
        <dbReference type="Pfam" id="PF13886"/>
    </source>
</evidence>
<dbReference type="InterPro" id="IPR036291">
    <property type="entry name" value="NAD(P)-bd_dom_sf"/>
</dbReference>
<reference evidence="20 21" key="1">
    <citation type="journal article" date="2017" name="Mycologia">
        <title>Bifiguratus adelaidae, gen. et sp. nov., a new member of Mucoromycotina in endophytic and soil-dwelling habitats.</title>
        <authorList>
            <person name="Torres-Cruz T.J."/>
            <person name="Billingsley Tobias T.L."/>
            <person name="Almatruk M."/>
            <person name="Hesse C."/>
            <person name="Kuske C.R."/>
            <person name="Desiro A."/>
            <person name="Benucci G.M."/>
            <person name="Bonito G."/>
            <person name="Stajich J.E."/>
            <person name="Dunlap C."/>
            <person name="Arnold A.E."/>
            <person name="Porras-Alfaro A."/>
        </authorList>
    </citation>
    <scope>NUCLEOTIDE SEQUENCE [LARGE SCALE GENOMIC DNA]</scope>
    <source>
        <strain evidence="20 21">AZ0501</strain>
    </source>
</reference>
<evidence type="ECO:0000256" key="7">
    <source>
        <dbReference type="ARBA" id="ARBA00022857"/>
    </source>
</evidence>
<feature type="transmembrane region" description="Helical" evidence="13">
    <location>
        <begin position="660"/>
        <end position="683"/>
    </location>
</feature>
<feature type="domain" description="TM7S3/TM198-like" evidence="17">
    <location>
        <begin position="405"/>
        <end position="601"/>
    </location>
</feature>
<feature type="transmembrane region" description="Helical" evidence="13">
    <location>
        <begin position="397"/>
        <end position="418"/>
    </location>
</feature>
<feature type="domain" description="Pyrroline-5-carboxylate reductase catalytic N-terminal" evidence="16">
    <location>
        <begin position="1419"/>
        <end position="1526"/>
    </location>
</feature>
<evidence type="ECO:0000256" key="5">
    <source>
        <dbReference type="ARBA" id="ARBA00022723"/>
    </source>
</evidence>
<evidence type="ECO:0000313" key="20">
    <source>
        <dbReference type="EMBL" id="OZJ06603.1"/>
    </source>
</evidence>
<feature type="transmembrane region" description="Helical" evidence="13">
    <location>
        <begin position="582"/>
        <end position="604"/>
    </location>
</feature>
<evidence type="ECO:0000256" key="3">
    <source>
        <dbReference type="ARBA" id="ARBA00005525"/>
    </source>
</evidence>
<keyword evidence="10" id="KW-0063">Aspartyl esterase</keyword>
<dbReference type="InterPro" id="IPR053790">
    <property type="entry name" value="P5CR-like_CS"/>
</dbReference>
<evidence type="ECO:0000259" key="16">
    <source>
        <dbReference type="Pfam" id="PF03807"/>
    </source>
</evidence>
<feature type="transmembrane region" description="Helical" evidence="13">
    <location>
        <begin position="425"/>
        <end position="443"/>
    </location>
</feature>
<comment type="catalytic activity">
    <reaction evidence="12">
        <text>L-proline + NADP(+) = (S)-1-pyrroline-5-carboxylate + NADPH + 2 H(+)</text>
        <dbReference type="Rhea" id="RHEA:14109"/>
        <dbReference type="ChEBI" id="CHEBI:15378"/>
        <dbReference type="ChEBI" id="CHEBI:17388"/>
        <dbReference type="ChEBI" id="CHEBI:57783"/>
        <dbReference type="ChEBI" id="CHEBI:58349"/>
        <dbReference type="ChEBI" id="CHEBI:60039"/>
        <dbReference type="EC" id="1.5.1.2"/>
    </reaction>
</comment>
<dbReference type="InterPro" id="IPR029036">
    <property type="entry name" value="P5CR_dimer"/>
</dbReference>
<dbReference type="SUPFAM" id="SSF55729">
    <property type="entry name" value="Acyl-CoA N-acyltransferases (Nat)"/>
    <property type="match status" value="1"/>
</dbReference>
<dbReference type="InterPro" id="IPR053013">
    <property type="entry name" value="LAT"/>
</dbReference>
<dbReference type="FunFam" id="1.10.3730.10:FF:000001">
    <property type="entry name" value="Pyrroline-5-carboxylate reductase"/>
    <property type="match status" value="1"/>
</dbReference>
<evidence type="ECO:0000256" key="9">
    <source>
        <dbReference type="ARBA" id="ARBA00023002"/>
    </source>
</evidence>
<dbReference type="InterPro" id="IPR011050">
    <property type="entry name" value="Pectin_lyase_fold/virulence"/>
</dbReference>
<protein>
    <recommendedName>
        <fullName evidence="12">Pyrroline-5-carboxylate reductase</fullName>
        <ecNumber evidence="12">1.5.1.2</ecNumber>
    </recommendedName>
</protein>
<dbReference type="SUPFAM" id="SSF51735">
    <property type="entry name" value="NAD(P)-binding Rossmann-fold domains"/>
    <property type="match status" value="2"/>
</dbReference>
<dbReference type="Pfam" id="PF00106">
    <property type="entry name" value="adh_short"/>
    <property type="match status" value="1"/>
</dbReference>
<dbReference type="GO" id="GO:0030599">
    <property type="term" value="F:pectinesterase activity"/>
    <property type="evidence" value="ECO:0007669"/>
    <property type="project" value="InterPro"/>
</dbReference>
<keyword evidence="7 12" id="KW-0521">NADP</keyword>
<keyword evidence="11 13" id="KW-0472">Membrane</keyword>
<evidence type="ECO:0000259" key="15">
    <source>
        <dbReference type="Pfam" id="PF03328"/>
    </source>
</evidence>
<dbReference type="InterPro" id="IPR008927">
    <property type="entry name" value="6-PGluconate_DH-like_C_sf"/>
</dbReference>
<comment type="similarity">
    <text evidence="3 12">Belongs to the pyrroline-5-carboxylate reductase family.</text>
</comment>
<feature type="transmembrane region" description="Helical" evidence="13">
    <location>
        <begin position="455"/>
        <end position="474"/>
    </location>
</feature>
<dbReference type="Gene3D" id="2.160.20.10">
    <property type="entry name" value="Single-stranded right-handed beta-helix, Pectin lyase-like"/>
    <property type="match status" value="1"/>
</dbReference>
<dbReference type="GO" id="GO:0042545">
    <property type="term" value="P:cell wall modification"/>
    <property type="evidence" value="ECO:0007669"/>
    <property type="project" value="InterPro"/>
</dbReference>
<keyword evidence="12" id="KW-0641">Proline biosynthesis</keyword>
<dbReference type="PANTHER" id="PTHR34815">
    <property type="entry name" value="LYSINE ACETYLTRANSFERASE"/>
    <property type="match status" value="1"/>
</dbReference>
<evidence type="ECO:0000256" key="1">
    <source>
        <dbReference type="ARBA" id="ARBA00004141"/>
    </source>
</evidence>
<dbReference type="SUPFAM" id="SSF51621">
    <property type="entry name" value="Phosphoenolpyruvate/pyruvate domain"/>
    <property type="match status" value="1"/>
</dbReference>
<evidence type="ECO:0000256" key="2">
    <source>
        <dbReference type="ARBA" id="ARBA00005184"/>
    </source>
</evidence>
<keyword evidence="12" id="KW-0028">Amino-acid biosynthesis</keyword>
<dbReference type="UniPathway" id="UPA00545">
    <property type="reaction ID" value="UER00823"/>
</dbReference>
<accession>A0A261Y7M7</accession>
<name>A0A261Y7M7_9FUNG</name>
<feature type="domain" description="HpcH/HpaI aldolase/citrate lyase" evidence="15">
    <location>
        <begin position="1047"/>
        <end position="1230"/>
    </location>
</feature>
<feature type="transmembrane region" description="Helical" evidence="13">
    <location>
        <begin position="481"/>
        <end position="499"/>
    </location>
</feature>
<evidence type="ECO:0000256" key="11">
    <source>
        <dbReference type="ARBA" id="ARBA00023136"/>
    </source>
</evidence>
<keyword evidence="6" id="KW-0378">Hydrolase</keyword>
<keyword evidence="21" id="KW-1185">Reference proteome</keyword>
<evidence type="ECO:0000256" key="4">
    <source>
        <dbReference type="ARBA" id="ARBA00022692"/>
    </source>
</evidence>
<gene>
    <name evidence="20" type="ORF">BZG36_00439</name>
</gene>
<dbReference type="InterPro" id="IPR040442">
    <property type="entry name" value="Pyrv_kinase-like_dom_sf"/>
</dbReference>
<evidence type="ECO:0000256" key="12">
    <source>
        <dbReference type="RuleBase" id="RU003903"/>
    </source>
</evidence>
<dbReference type="Pfam" id="PF01095">
    <property type="entry name" value="Pectinesterase"/>
    <property type="match status" value="1"/>
</dbReference>
<keyword evidence="4 13" id="KW-0812">Transmembrane</keyword>
<dbReference type="InterPro" id="IPR002347">
    <property type="entry name" value="SDR_fam"/>
</dbReference>
<dbReference type="PROSITE" id="PS00521">
    <property type="entry name" value="P5CR"/>
    <property type="match status" value="1"/>
</dbReference>
<evidence type="ECO:0000259" key="19">
    <source>
        <dbReference type="Pfam" id="PF22998"/>
    </source>
</evidence>
<evidence type="ECO:0000259" key="14">
    <source>
        <dbReference type="Pfam" id="PF01095"/>
    </source>
</evidence>
<dbReference type="Pfam" id="PF03807">
    <property type="entry name" value="F420_oxidored"/>
    <property type="match status" value="1"/>
</dbReference>
<comment type="pathway">
    <text evidence="2">Glycan metabolism; pectin degradation; 2-dehydro-3-deoxy-D-gluconate from pectin: step 1/5.</text>
</comment>
<feature type="domain" description="LYC1 C-terminal" evidence="19">
    <location>
        <begin position="195"/>
        <end position="359"/>
    </location>
</feature>
<dbReference type="UniPathway" id="UPA00098">
    <property type="reaction ID" value="UER00361"/>
</dbReference>
<dbReference type="EC" id="1.5.1.2" evidence="12"/>
<comment type="pathway">
    <text evidence="12">Amino-acid biosynthesis; L-proline biosynthesis; L-proline from L-glutamate 5-semialdehyde: step 1/1.</text>
</comment>
<keyword evidence="9 12" id="KW-0560">Oxidoreductase</keyword>
<dbReference type="InterPro" id="IPR028939">
    <property type="entry name" value="P5C_Rdtase_cat_N"/>
</dbReference>
<dbReference type="InterPro" id="IPR015813">
    <property type="entry name" value="Pyrv/PenolPyrv_kinase-like_dom"/>
</dbReference>
<dbReference type="InterPro" id="IPR016181">
    <property type="entry name" value="Acyl_CoA_acyltransferase"/>
</dbReference>
<dbReference type="PRINTS" id="PR00081">
    <property type="entry name" value="GDHRDH"/>
</dbReference>
<dbReference type="Gene3D" id="3.20.20.60">
    <property type="entry name" value="Phosphoenolpyruvate-binding domains"/>
    <property type="match status" value="1"/>
</dbReference>
<evidence type="ECO:0000256" key="6">
    <source>
        <dbReference type="ARBA" id="ARBA00022801"/>
    </source>
</evidence>
<evidence type="ECO:0000256" key="13">
    <source>
        <dbReference type="SAM" id="Phobius"/>
    </source>
</evidence>
<evidence type="ECO:0000256" key="10">
    <source>
        <dbReference type="ARBA" id="ARBA00023085"/>
    </source>
</evidence>
<dbReference type="SUPFAM" id="SSF51126">
    <property type="entry name" value="Pectin lyase-like"/>
    <property type="match status" value="1"/>
</dbReference>
<feature type="domain" description="Pyrroline-5-carboxylate reductase dimerisation" evidence="18">
    <location>
        <begin position="1597"/>
        <end position="1699"/>
    </location>
</feature>
<dbReference type="GO" id="GO:0055129">
    <property type="term" value="P:L-proline biosynthetic process"/>
    <property type="evidence" value="ECO:0007669"/>
    <property type="project" value="UniProtKB-UniPathway"/>
</dbReference>
<feature type="transmembrane region" description="Helical" evidence="13">
    <location>
        <begin position="543"/>
        <end position="562"/>
    </location>
</feature>
<organism evidence="20 21">
    <name type="scientific">Bifiguratus adelaidae</name>
    <dbReference type="NCBI Taxonomy" id="1938954"/>
    <lineage>
        <taxon>Eukaryota</taxon>
        <taxon>Fungi</taxon>
        <taxon>Fungi incertae sedis</taxon>
        <taxon>Mucoromycota</taxon>
        <taxon>Mucoromycotina</taxon>
        <taxon>Endogonomycetes</taxon>
        <taxon>Endogonales</taxon>
        <taxon>Endogonales incertae sedis</taxon>
        <taxon>Bifiguratus</taxon>
    </lineage>
</organism>
<dbReference type="Pfam" id="PF14748">
    <property type="entry name" value="P5CR_dimer"/>
    <property type="match status" value="1"/>
</dbReference>
<feature type="domain" description="Pectinesterase catalytic" evidence="14">
    <location>
        <begin position="1304"/>
        <end position="1386"/>
    </location>
</feature>
<comment type="subcellular location">
    <subcellularLocation>
        <location evidence="1">Membrane</location>
        <topology evidence="1">Multi-pass membrane protein</topology>
    </subcellularLocation>
</comment>
<dbReference type="PANTHER" id="PTHR34815:SF2">
    <property type="entry name" value="N-ACETYLTRANSFERASE DOMAIN-CONTAINING PROTEIN"/>
    <property type="match status" value="1"/>
</dbReference>
<dbReference type="GO" id="GO:0004735">
    <property type="term" value="F:pyrroline-5-carboxylate reductase activity"/>
    <property type="evidence" value="ECO:0007669"/>
    <property type="project" value="UniProtKB-EC"/>
</dbReference>
<dbReference type="HAMAP" id="MF_01925">
    <property type="entry name" value="P5C_reductase"/>
    <property type="match status" value="1"/>
</dbReference>